<feature type="transmembrane region" description="Helical" evidence="1">
    <location>
        <begin position="12"/>
        <end position="30"/>
    </location>
</feature>
<dbReference type="AlphaFoldDB" id="A0A397UZZ9"/>
<dbReference type="Proteomes" id="UP000266673">
    <property type="component" value="Unassembled WGS sequence"/>
</dbReference>
<evidence type="ECO:0000313" key="3">
    <source>
        <dbReference type="Proteomes" id="UP000266673"/>
    </source>
</evidence>
<feature type="transmembrane region" description="Helical" evidence="1">
    <location>
        <begin position="201"/>
        <end position="222"/>
    </location>
</feature>
<feature type="transmembrane region" description="Helical" evidence="1">
    <location>
        <begin position="124"/>
        <end position="142"/>
    </location>
</feature>
<proteinExistence type="predicted"/>
<protein>
    <submittedName>
        <fullName evidence="2">Uncharacterized protein</fullName>
    </submittedName>
</protein>
<organism evidence="2 3">
    <name type="scientific">Gigaspora rosea</name>
    <dbReference type="NCBI Taxonomy" id="44941"/>
    <lineage>
        <taxon>Eukaryota</taxon>
        <taxon>Fungi</taxon>
        <taxon>Fungi incertae sedis</taxon>
        <taxon>Mucoromycota</taxon>
        <taxon>Glomeromycotina</taxon>
        <taxon>Glomeromycetes</taxon>
        <taxon>Diversisporales</taxon>
        <taxon>Gigasporaceae</taxon>
        <taxon>Gigaspora</taxon>
    </lineage>
</organism>
<dbReference type="OrthoDB" id="2384479at2759"/>
<feature type="transmembrane region" description="Helical" evidence="1">
    <location>
        <begin position="36"/>
        <end position="55"/>
    </location>
</feature>
<keyword evidence="1" id="KW-1133">Transmembrane helix</keyword>
<keyword evidence="1" id="KW-0812">Transmembrane</keyword>
<keyword evidence="3" id="KW-1185">Reference proteome</keyword>
<feature type="transmembrane region" description="Helical" evidence="1">
    <location>
        <begin position="272"/>
        <end position="291"/>
    </location>
</feature>
<feature type="transmembrane region" description="Helical" evidence="1">
    <location>
        <begin position="67"/>
        <end position="87"/>
    </location>
</feature>
<evidence type="ECO:0000256" key="1">
    <source>
        <dbReference type="SAM" id="Phobius"/>
    </source>
</evidence>
<feature type="transmembrane region" description="Helical" evidence="1">
    <location>
        <begin position="154"/>
        <end position="171"/>
    </location>
</feature>
<keyword evidence="1" id="KW-0472">Membrane</keyword>
<accession>A0A397UZZ9</accession>
<comment type="caution">
    <text evidence="2">The sequence shown here is derived from an EMBL/GenBank/DDBJ whole genome shotgun (WGS) entry which is preliminary data.</text>
</comment>
<sequence>MSFQSLYILSTIYYFISFIPQVTAFNGFSIPMPNEMTVIALVAWIFYELGNLRDATAIRIFRAIDDIVIQFGFYSSIILSCFSIGTSCDDVKPFLFIFMFFTTIFLIWLNWYFWRTRISSEKLWVYRTCIWLFIMSFAHAFVFRTQIKDGKDSFWSMLTFLFILISLFVCLKSANRNFRSIIFLFTALLCLSNNYDSLPISYYPQIGFLFPGFLLFIFSRVFHYTAMYQMRSGIFNNLNLLPEHQPLVRNRNGIGNYEFNICSCTHNNHNNICCLIIPILFFITMTFSLYLKTYLNIDICVIPLFC</sequence>
<reference evidence="2 3" key="1">
    <citation type="submission" date="2018-06" db="EMBL/GenBank/DDBJ databases">
        <title>Comparative genomics reveals the genomic features of Rhizophagus irregularis, R. cerebriforme, R. diaphanum and Gigaspora rosea, and their symbiotic lifestyle signature.</title>
        <authorList>
            <person name="Morin E."/>
            <person name="San Clemente H."/>
            <person name="Chen E.C.H."/>
            <person name="De La Providencia I."/>
            <person name="Hainaut M."/>
            <person name="Kuo A."/>
            <person name="Kohler A."/>
            <person name="Murat C."/>
            <person name="Tang N."/>
            <person name="Roy S."/>
            <person name="Loubradou J."/>
            <person name="Henrissat B."/>
            <person name="Grigoriev I.V."/>
            <person name="Corradi N."/>
            <person name="Roux C."/>
            <person name="Martin F.M."/>
        </authorList>
    </citation>
    <scope>NUCLEOTIDE SEQUENCE [LARGE SCALE GENOMIC DNA]</scope>
    <source>
        <strain evidence="2 3">DAOM 194757</strain>
    </source>
</reference>
<feature type="transmembrane region" description="Helical" evidence="1">
    <location>
        <begin position="93"/>
        <end position="112"/>
    </location>
</feature>
<name>A0A397UZZ9_9GLOM</name>
<dbReference type="EMBL" id="QKWP01000727">
    <property type="protein sequence ID" value="RIB15725.1"/>
    <property type="molecule type" value="Genomic_DNA"/>
</dbReference>
<evidence type="ECO:0000313" key="2">
    <source>
        <dbReference type="EMBL" id="RIB15725.1"/>
    </source>
</evidence>
<feature type="transmembrane region" description="Helical" evidence="1">
    <location>
        <begin position="178"/>
        <end position="195"/>
    </location>
</feature>
<gene>
    <name evidence="2" type="ORF">C2G38_2092649</name>
</gene>